<gene>
    <name evidence="9" type="ORF">SAMEA3545359_01763</name>
</gene>
<evidence type="ECO:0000256" key="2">
    <source>
        <dbReference type="ARBA" id="ARBA00010145"/>
    </source>
</evidence>
<proteinExistence type="inferred from homology"/>
<comment type="similarity">
    <text evidence="2">Belongs to the auxin efflux carrier (TC 2.A.69) family.</text>
</comment>
<dbReference type="PANTHER" id="PTHR36838">
    <property type="entry name" value="AUXIN EFFLUX CARRIER FAMILY PROTEIN"/>
    <property type="match status" value="1"/>
</dbReference>
<feature type="transmembrane region" description="Helical" evidence="8">
    <location>
        <begin position="101"/>
        <end position="119"/>
    </location>
</feature>
<protein>
    <submittedName>
        <fullName evidence="9">Auxin efflux carrier</fullName>
    </submittedName>
</protein>
<feature type="transmembrane region" description="Helical" evidence="8">
    <location>
        <begin position="257"/>
        <end position="277"/>
    </location>
</feature>
<evidence type="ECO:0000256" key="8">
    <source>
        <dbReference type="SAM" id="Phobius"/>
    </source>
</evidence>
<dbReference type="AlphaFoldDB" id="A0A1C6IXR8"/>
<feature type="transmembrane region" description="Helical" evidence="8">
    <location>
        <begin position="166"/>
        <end position="186"/>
    </location>
</feature>
<feature type="transmembrane region" description="Helical" evidence="8">
    <location>
        <begin position="223"/>
        <end position="245"/>
    </location>
</feature>
<feature type="transmembrane region" description="Helical" evidence="8">
    <location>
        <begin position="6"/>
        <end position="24"/>
    </location>
</feature>
<feature type="transmembrane region" description="Helical" evidence="8">
    <location>
        <begin position="289"/>
        <end position="311"/>
    </location>
</feature>
<evidence type="ECO:0000313" key="9">
    <source>
        <dbReference type="EMBL" id="SCJ74633.1"/>
    </source>
</evidence>
<keyword evidence="5 8" id="KW-0812">Transmembrane</keyword>
<dbReference type="Gene3D" id="1.20.1530.20">
    <property type="match status" value="1"/>
</dbReference>
<evidence type="ECO:0000256" key="1">
    <source>
        <dbReference type="ARBA" id="ARBA00004651"/>
    </source>
</evidence>
<sequence>METALAVSQQVIVMVLIAACGVVLKKAGKITDDLKTPLSNILLYLVSPILIINSFIRPFKKSEFSLWLLSIAMSLIIQVLLIIISKLTCRRADGDRRGIDRFAVCYSNAAFIGIPLIQASLGPDGVFFLIGFICASGLFMWTYGAREVSGGRYKLNAKKILLNPSNIGAVIGFIIYILQIDVGSILTSTLQSISNINTAASMIIIGILVSNVRPKEILSEVRVFKVALLRLVLCPLLVLGLGALIMRTGIAGAKMAVMVNLIASSTPAASATAMMATIFGSDDVYAGKVVAVTTVCSVITIPAIMFLAGAVL</sequence>
<keyword evidence="7 8" id="KW-0472">Membrane</keyword>
<evidence type="ECO:0000256" key="6">
    <source>
        <dbReference type="ARBA" id="ARBA00022989"/>
    </source>
</evidence>
<evidence type="ECO:0000256" key="3">
    <source>
        <dbReference type="ARBA" id="ARBA00022448"/>
    </source>
</evidence>
<dbReference type="InterPro" id="IPR004776">
    <property type="entry name" value="Mem_transp_PIN-like"/>
</dbReference>
<evidence type="ECO:0000256" key="5">
    <source>
        <dbReference type="ARBA" id="ARBA00022692"/>
    </source>
</evidence>
<name>A0A1C6IXR8_9FIRM</name>
<dbReference type="PANTHER" id="PTHR36838:SF1">
    <property type="entry name" value="SLR1864 PROTEIN"/>
    <property type="match status" value="1"/>
</dbReference>
<accession>A0A1C6IXR8</accession>
<comment type="subcellular location">
    <subcellularLocation>
        <location evidence="1">Cell membrane</location>
        <topology evidence="1">Multi-pass membrane protein</topology>
    </subcellularLocation>
</comment>
<keyword evidence="6 8" id="KW-1133">Transmembrane helix</keyword>
<dbReference type="GO" id="GO:0055085">
    <property type="term" value="P:transmembrane transport"/>
    <property type="evidence" value="ECO:0007669"/>
    <property type="project" value="InterPro"/>
</dbReference>
<keyword evidence="4" id="KW-1003">Cell membrane</keyword>
<evidence type="ECO:0000256" key="4">
    <source>
        <dbReference type="ARBA" id="ARBA00022475"/>
    </source>
</evidence>
<dbReference type="Pfam" id="PF03547">
    <property type="entry name" value="Mem_trans"/>
    <property type="match status" value="2"/>
</dbReference>
<feature type="transmembrane region" description="Helical" evidence="8">
    <location>
        <begin position="36"/>
        <end position="56"/>
    </location>
</feature>
<evidence type="ECO:0000256" key="7">
    <source>
        <dbReference type="ARBA" id="ARBA00023136"/>
    </source>
</evidence>
<organism evidence="9">
    <name type="scientific">uncultured Anaerotruncus sp</name>
    <dbReference type="NCBI Taxonomy" id="905011"/>
    <lineage>
        <taxon>Bacteria</taxon>
        <taxon>Bacillati</taxon>
        <taxon>Bacillota</taxon>
        <taxon>Clostridia</taxon>
        <taxon>Eubacteriales</taxon>
        <taxon>Oscillospiraceae</taxon>
        <taxon>Anaerotruncus</taxon>
        <taxon>environmental samples</taxon>
    </lineage>
</organism>
<reference evidence="9" key="1">
    <citation type="submission" date="2015-09" db="EMBL/GenBank/DDBJ databases">
        <authorList>
            <consortium name="Pathogen Informatics"/>
        </authorList>
    </citation>
    <scope>NUCLEOTIDE SEQUENCE</scope>
    <source>
        <strain evidence="9">2789STDY5834896</strain>
    </source>
</reference>
<feature type="transmembrane region" description="Helical" evidence="8">
    <location>
        <begin position="68"/>
        <end position="89"/>
    </location>
</feature>
<dbReference type="EMBL" id="FMHG01000001">
    <property type="protein sequence ID" value="SCJ74633.1"/>
    <property type="molecule type" value="Genomic_DNA"/>
</dbReference>
<dbReference type="GO" id="GO:0005886">
    <property type="term" value="C:plasma membrane"/>
    <property type="evidence" value="ECO:0007669"/>
    <property type="project" value="UniProtKB-SubCell"/>
</dbReference>
<feature type="transmembrane region" description="Helical" evidence="8">
    <location>
        <begin position="125"/>
        <end position="145"/>
    </location>
</feature>
<keyword evidence="3" id="KW-0813">Transport</keyword>
<dbReference type="InterPro" id="IPR038770">
    <property type="entry name" value="Na+/solute_symporter_sf"/>
</dbReference>